<evidence type="ECO:0000313" key="1">
    <source>
        <dbReference type="EMBL" id="KAJ5453544.1"/>
    </source>
</evidence>
<sequence>MTSLPRQVLECEDVNQTSLSYILNHGGNQVLWDTCQLIWDTEDLRDVSPVGENQPRAHPIQMAVYGIRGIFEDRFAEQYYFQFRYMIDHGSGQPCYSACVSASGPIGAEDAVDVNVNLTLKRPCEERVVQKVFEDNIRNLTNAVFFLGVQAAIHTAGVKAIRAWKPDRQGAMDVTLEQTKI</sequence>
<reference evidence="1" key="2">
    <citation type="journal article" date="2023" name="IMA Fungus">
        <title>Comparative genomic study of the Penicillium genus elucidates a diverse pangenome and 15 lateral gene transfer events.</title>
        <authorList>
            <person name="Petersen C."/>
            <person name="Sorensen T."/>
            <person name="Nielsen M.R."/>
            <person name="Sondergaard T.E."/>
            <person name="Sorensen J.L."/>
            <person name="Fitzpatrick D.A."/>
            <person name="Frisvad J.C."/>
            <person name="Nielsen K.L."/>
        </authorList>
    </citation>
    <scope>NUCLEOTIDE SEQUENCE</scope>
    <source>
        <strain evidence="1">IBT 16125</strain>
    </source>
</reference>
<dbReference type="RefSeq" id="XP_056766500.1">
    <property type="nucleotide sequence ID" value="XM_056907882.1"/>
</dbReference>
<evidence type="ECO:0000313" key="2">
    <source>
        <dbReference type="Proteomes" id="UP001213681"/>
    </source>
</evidence>
<gene>
    <name evidence="1" type="ORF">N7458_004500</name>
</gene>
<reference evidence="1" key="1">
    <citation type="submission" date="2022-12" db="EMBL/GenBank/DDBJ databases">
        <authorList>
            <person name="Petersen C."/>
        </authorList>
    </citation>
    <scope>NUCLEOTIDE SEQUENCE</scope>
    <source>
        <strain evidence="1">IBT 16125</strain>
    </source>
</reference>
<dbReference type="AlphaFoldDB" id="A0AAD6C8H9"/>
<keyword evidence="2" id="KW-1185">Reference proteome</keyword>
<dbReference type="Proteomes" id="UP001213681">
    <property type="component" value="Unassembled WGS sequence"/>
</dbReference>
<dbReference type="EMBL" id="JAPVEA010000005">
    <property type="protein sequence ID" value="KAJ5453544.1"/>
    <property type="molecule type" value="Genomic_DNA"/>
</dbReference>
<name>A0AAD6C8H9_9EURO</name>
<comment type="caution">
    <text evidence="1">The sequence shown here is derived from an EMBL/GenBank/DDBJ whole genome shotgun (WGS) entry which is preliminary data.</text>
</comment>
<dbReference type="GeneID" id="81598125"/>
<protein>
    <submittedName>
        <fullName evidence="1">Uncharacterized protein</fullName>
    </submittedName>
</protein>
<organism evidence="1 2">
    <name type="scientific">Penicillium daleae</name>
    <dbReference type="NCBI Taxonomy" id="63821"/>
    <lineage>
        <taxon>Eukaryota</taxon>
        <taxon>Fungi</taxon>
        <taxon>Dikarya</taxon>
        <taxon>Ascomycota</taxon>
        <taxon>Pezizomycotina</taxon>
        <taxon>Eurotiomycetes</taxon>
        <taxon>Eurotiomycetidae</taxon>
        <taxon>Eurotiales</taxon>
        <taxon>Aspergillaceae</taxon>
        <taxon>Penicillium</taxon>
    </lineage>
</organism>
<proteinExistence type="predicted"/>
<accession>A0AAD6C8H9</accession>